<evidence type="ECO:0000313" key="6">
    <source>
        <dbReference type="EMBL" id="KAE9216739.1"/>
    </source>
</evidence>
<evidence type="ECO:0000313" key="9">
    <source>
        <dbReference type="Proteomes" id="UP000433483"/>
    </source>
</evidence>
<dbReference type="EMBL" id="QXFZ01000873">
    <property type="protein sequence ID" value="KAE9102443.1"/>
    <property type="molecule type" value="Genomic_DNA"/>
</dbReference>
<evidence type="ECO:0000313" key="10">
    <source>
        <dbReference type="Proteomes" id="UP000437068"/>
    </source>
</evidence>
<dbReference type="Proteomes" id="UP000441208">
    <property type="component" value="Unassembled WGS sequence"/>
</dbReference>
<evidence type="ECO:0000313" key="11">
    <source>
        <dbReference type="Proteomes" id="UP000440367"/>
    </source>
</evidence>
<evidence type="ECO:0000313" key="7">
    <source>
        <dbReference type="EMBL" id="KAE9300488.1"/>
    </source>
</evidence>
<protein>
    <recommendedName>
        <fullName evidence="15">PH domain-containing protein</fullName>
    </recommendedName>
</protein>
<evidence type="ECO:0000313" key="8">
    <source>
        <dbReference type="Proteomes" id="UP000429523"/>
    </source>
</evidence>
<dbReference type="Proteomes" id="UP000460718">
    <property type="component" value="Unassembled WGS sequence"/>
</dbReference>
<keyword evidence="9" id="KW-1185">Reference proteome</keyword>
<dbReference type="Proteomes" id="UP000433483">
    <property type="component" value="Unassembled WGS sequence"/>
</dbReference>
<dbReference type="Proteomes" id="UP000440732">
    <property type="component" value="Unassembled WGS sequence"/>
</dbReference>
<evidence type="ECO:0000313" key="5">
    <source>
        <dbReference type="EMBL" id="KAE9201827.1"/>
    </source>
</evidence>
<evidence type="ECO:0000313" key="3">
    <source>
        <dbReference type="EMBL" id="KAE9102443.1"/>
    </source>
</evidence>
<dbReference type="Proteomes" id="UP000440367">
    <property type="component" value="Unassembled WGS sequence"/>
</dbReference>
<dbReference type="Proteomes" id="UP000437068">
    <property type="component" value="Unassembled WGS sequence"/>
</dbReference>
<dbReference type="EMBL" id="QXGF01000968">
    <property type="protein sequence ID" value="KAE8933867.1"/>
    <property type="molecule type" value="Genomic_DNA"/>
</dbReference>
<proteinExistence type="predicted"/>
<dbReference type="EMBL" id="QXGD01001035">
    <property type="protein sequence ID" value="KAE9216739.1"/>
    <property type="molecule type" value="Genomic_DNA"/>
</dbReference>
<accession>A0A6A3ENC4</accession>
<evidence type="ECO:0000313" key="1">
    <source>
        <dbReference type="EMBL" id="KAE8933867.1"/>
    </source>
</evidence>
<gene>
    <name evidence="7" type="ORF">PF001_g14929</name>
    <name evidence="6" type="ORF">PF002_g16992</name>
    <name evidence="5" type="ORF">PF005_g14807</name>
    <name evidence="4" type="ORF">PF006_g15658</name>
    <name evidence="3" type="ORF">PF007_g14765</name>
    <name evidence="1" type="ORF">PF009_g16143</name>
    <name evidence="2" type="ORF">PF011_g13688</name>
</gene>
<dbReference type="Proteomes" id="UP000429523">
    <property type="component" value="Unassembled WGS sequence"/>
</dbReference>
<reference evidence="8 9" key="1">
    <citation type="submission" date="2018-08" db="EMBL/GenBank/DDBJ databases">
        <title>Genomic investigation of the strawberry pathogen Phytophthora fragariae indicates pathogenicity is determined by transcriptional variation in three key races.</title>
        <authorList>
            <person name="Adams T.M."/>
            <person name="Armitage A.D."/>
            <person name="Sobczyk M.K."/>
            <person name="Bates H.J."/>
            <person name="Dunwell J.M."/>
            <person name="Nellist C.F."/>
            <person name="Harrison R.J."/>
        </authorList>
    </citation>
    <scope>NUCLEOTIDE SEQUENCE [LARGE SCALE GENOMIC DNA]</scope>
    <source>
        <strain evidence="7 10">A4</strain>
        <strain evidence="6 11">BC-1</strain>
        <strain evidence="5 9">NOV-27</strain>
        <strain evidence="4 12">NOV-5</strain>
        <strain evidence="3 13">NOV-71</strain>
        <strain evidence="1 8">NOV-9</strain>
        <strain evidence="2 14">SCRP245</strain>
    </source>
</reference>
<dbReference type="EMBL" id="QXGE01000947">
    <property type="protein sequence ID" value="KAE9300488.1"/>
    <property type="molecule type" value="Genomic_DNA"/>
</dbReference>
<name>A0A6A3ENC4_9STRA</name>
<comment type="caution">
    <text evidence="1">The sequence shown here is derived from an EMBL/GenBank/DDBJ whole genome shotgun (WGS) entry which is preliminary data.</text>
</comment>
<evidence type="ECO:0008006" key="15">
    <source>
        <dbReference type="Google" id="ProtNLM"/>
    </source>
</evidence>
<evidence type="ECO:0000313" key="12">
    <source>
        <dbReference type="Proteomes" id="UP000440732"/>
    </source>
</evidence>
<dbReference type="EMBL" id="QXGA01001043">
    <property type="protein sequence ID" value="KAE9130892.1"/>
    <property type="molecule type" value="Genomic_DNA"/>
</dbReference>
<dbReference type="EMBL" id="QXFW01000855">
    <property type="protein sequence ID" value="KAE9001571.1"/>
    <property type="molecule type" value="Genomic_DNA"/>
</dbReference>
<dbReference type="OrthoDB" id="69756at2759"/>
<sequence>MEATPLVPPLPLHPRRAQQLFQEVLLTDAELTPHISEQSLPHRLQQLQRLNLSGIQEAKRGTRFHRIQAATDSSPHDEVEQVTLKLSKDGSMLQVLSDTDGAVTASLQLVDVQGITLHATPIHSFSLKLSQYDNEQDNNAATVGATNTLVASSEGDLNRWVLALTCGVNAFQRQRERQCTEPFPPDAKVADLVWQAARLRIFELTEVMSLPEAIDHVSKSVPMCDFQQCEALRCRLQFLKFGAV</sequence>
<dbReference type="EMBL" id="QXGB01000890">
    <property type="protein sequence ID" value="KAE9201827.1"/>
    <property type="molecule type" value="Genomic_DNA"/>
</dbReference>
<dbReference type="AlphaFoldDB" id="A0A6A3ENC4"/>
<evidence type="ECO:0000313" key="13">
    <source>
        <dbReference type="Proteomes" id="UP000441208"/>
    </source>
</evidence>
<evidence type="ECO:0000313" key="2">
    <source>
        <dbReference type="EMBL" id="KAE9001571.1"/>
    </source>
</evidence>
<evidence type="ECO:0000313" key="14">
    <source>
        <dbReference type="Proteomes" id="UP000460718"/>
    </source>
</evidence>
<organism evidence="1 8">
    <name type="scientific">Phytophthora fragariae</name>
    <dbReference type="NCBI Taxonomy" id="53985"/>
    <lineage>
        <taxon>Eukaryota</taxon>
        <taxon>Sar</taxon>
        <taxon>Stramenopiles</taxon>
        <taxon>Oomycota</taxon>
        <taxon>Peronosporomycetes</taxon>
        <taxon>Peronosporales</taxon>
        <taxon>Peronosporaceae</taxon>
        <taxon>Phytophthora</taxon>
    </lineage>
</organism>
<evidence type="ECO:0000313" key="4">
    <source>
        <dbReference type="EMBL" id="KAE9130892.1"/>
    </source>
</evidence>